<comment type="caution">
    <text evidence="3">The sequence shown here is derived from an EMBL/GenBank/DDBJ whole genome shotgun (WGS) entry which is preliminary data.</text>
</comment>
<proteinExistence type="predicted"/>
<accession>A0A1B7KZJ8</accession>
<name>A0A1B7KZJ8_9ENTR</name>
<feature type="compositionally biased region" description="Basic and acidic residues" evidence="1">
    <location>
        <begin position="33"/>
        <end position="46"/>
    </location>
</feature>
<evidence type="ECO:0000313" key="3">
    <source>
        <dbReference type="EMBL" id="OAT75491.1"/>
    </source>
</evidence>
<evidence type="ECO:0000256" key="2">
    <source>
        <dbReference type="SAM" id="SignalP"/>
    </source>
</evidence>
<evidence type="ECO:0000256" key="1">
    <source>
        <dbReference type="SAM" id="MobiDB-lite"/>
    </source>
</evidence>
<feature type="chain" id="PRO_5008596540" evidence="2">
    <location>
        <begin position="24"/>
        <end position="84"/>
    </location>
</feature>
<keyword evidence="2" id="KW-0732">Signal</keyword>
<dbReference type="Proteomes" id="UP000078225">
    <property type="component" value="Unassembled WGS sequence"/>
</dbReference>
<dbReference type="EMBL" id="LYRP01000047">
    <property type="protein sequence ID" value="OAT75491.1"/>
    <property type="molecule type" value="Genomic_DNA"/>
</dbReference>
<protein>
    <submittedName>
        <fullName evidence="3">Uncharacterized protein</fullName>
    </submittedName>
</protein>
<sequence>MCKFAIVLLAAASAMFTFASVQAAEPASTTHPVDCKKPPEPPKGSDGKPLPPPEGKQPPMGKDGKPLPPPDGCKPPKEGVAPGK</sequence>
<organism evidence="3 4">
    <name type="scientific">Mangrovibacter phragmitis</name>
    <dbReference type="NCBI Taxonomy" id="1691903"/>
    <lineage>
        <taxon>Bacteria</taxon>
        <taxon>Pseudomonadati</taxon>
        <taxon>Pseudomonadota</taxon>
        <taxon>Gammaproteobacteria</taxon>
        <taxon>Enterobacterales</taxon>
        <taxon>Enterobacteriaceae</taxon>
        <taxon>Mangrovibacter</taxon>
    </lineage>
</organism>
<dbReference type="AlphaFoldDB" id="A0A1B7KZJ8"/>
<feature type="region of interest" description="Disordered" evidence="1">
    <location>
        <begin position="24"/>
        <end position="84"/>
    </location>
</feature>
<reference evidence="4" key="1">
    <citation type="submission" date="2016-05" db="EMBL/GenBank/DDBJ databases">
        <authorList>
            <person name="Behera P."/>
            <person name="Vaishampayan P."/>
            <person name="Singh N."/>
            <person name="Raina V."/>
            <person name="Suar M."/>
            <person name="Pattnaik A."/>
            <person name="Rastogi G."/>
        </authorList>
    </citation>
    <scope>NUCLEOTIDE SEQUENCE [LARGE SCALE GENOMIC DNA]</scope>
    <source>
        <strain evidence="4">MP23</strain>
    </source>
</reference>
<dbReference type="RefSeq" id="WP_064600460.1">
    <property type="nucleotide sequence ID" value="NZ_JBDJAE010000010.1"/>
</dbReference>
<keyword evidence="4" id="KW-1185">Reference proteome</keyword>
<evidence type="ECO:0000313" key="4">
    <source>
        <dbReference type="Proteomes" id="UP000078225"/>
    </source>
</evidence>
<feature type="signal peptide" evidence="2">
    <location>
        <begin position="1"/>
        <end position="23"/>
    </location>
</feature>
<gene>
    <name evidence="3" type="ORF">A9B99_14355</name>
</gene>